<dbReference type="InterPro" id="IPR006311">
    <property type="entry name" value="TAT_signal"/>
</dbReference>
<evidence type="ECO:0000313" key="1">
    <source>
        <dbReference type="EMBL" id="ATC64445.1"/>
    </source>
</evidence>
<organism evidence="1 2">
    <name type="scientific">Nibricoccus aquaticus</name>
    <dbReference type="NCBI Taxonomy" id="2576891"/>
    <lineage>
        <taxon>Bacteria</taxon>
        <taxon>Pseudomonadati</taxon>
        <taxon>Verrucomicrobiota</taxon>
        <taxon>Opitutia</taxon>
        <taxon>Opitutales</taxon>
        <taxon>Opitutaceae</taxon>
        <taxon>Nibricoccus</taxon>
    </lineage>
</organism>
<proteinExistence type="predicted"/>
<gene>
    <name evidence="1" type="ORF">CMV30_11040</name>
</gene>
<evidence type="ECO:0000313" key="2">
    <source>
        <dbReference type="Proteomes" id="UP000217265"/>
    </source>
</evidence>
<dbReference type="Proteomes" id="UP000217265">
    <property type="component" value="Chromosome"/>
</dbReference>
<name>A0A290Q6Y9_9BACT</name>
<dbReference type="InterPro" id="IPR010869">
    <property type="entry name" value="DUF1501"/>
</dbReference>
<evidence type="ECO:0008006" key="3">
    <source>
        <dbReference type="Google" id="ProtNLM"/>
    </source>
</evidence>
<dbReference type="EMBL" id="CP023344">
    <property type="protein sequence ID" value="ATC64445.1"/>
    <property type="molecule type" value="Genomic_DNA"/>
</dbReference>
<dbReference type="PANTHER" id="PTHR43737">
    <property type="entry name" value="BLL7424 PROTEIN"/>
    <property type="match status" value="1"/>
</dbReference>
<dbReference type="AlphaFoldDB" id="A0A290Q6Y9"/>
<dbReference type="OrthoDB" id="9779968at2"/>
<accession>A0A290Q6Y9</accession>
<dbReference type="Pfam" id="PF07394">
    <property type="entry name" value="DUF1501"/>
    <property type="match status" value="1"/>
</dbReference>
<reference evidence="1 2" key="1">
    <citation type="submission" date="2017-09" db="EMBL/GenBank/DDBJ databases">
        <title>Complete genome sequence of Verrucomicrobial strain HZ-65, isolated from freshwater.</title>
        <authorList>
            <person name="Choi A."/>
        </authorList>
    </citation>
    <scope>NUCLEOTIDE SEQUENCE [LARGE SCALE GENOMIC DNA]</scope>
    <source>
        <strain evidence="1 2">HZ-65</strain>
    </source>
</reference>
<dbReference type="PANTHER" id="PTHR43737:SF1">
    <property type="entry name" value="DUF1501 DOMAIN-CONTAINING PROTEIN"/>
    <property type="match status" value="1"/>
</dbReference>
<dbReference type="RefSeq" id="WP_096056077.1">
    <property type="nucleotide sequence ID" value="NZ_CP023344.1"/>
</dbReference>
<keyword evidence="2" id="KW-1185">Reference proteome</keyword>
<dbReference type="PROSITE" id="PS51318">
    <property type="entry name" value="TAT"/>
    <property type="match status" value="1"/>
</dbReference>
<dbReference type="KEGG" id="vbh:CMV30_11040"/>
<sequence length="497" mass="52562">MSQPINRRAFLGQASCAAVGSTSILSTLLNLRMASSAAAQSMPAAPNTDDYRALVCLFFAGGQDSYNMLMPCGTEHAAYVTTRGGLHDDAANPGGLALSQSEILSLGNSGMLLGLHPSMTGLRDLYTQGKLAMVANVGTLNERITKTQYNSSGAKLPRGLYSHSDQQQQWHTSVSTETRGIGWAGLAADLLHSTSNDQRISMNTSLSGNNVWQSGNTLFPYSVSSSGAVALSDYNNSNASNLGDTNRTSTRTAAVNSLLGQQYQNLLESTFSSNMRDSIDTGLFFSASVNSIVLTTLFPGDTGYTGTPAGYTLANDPARSLAAQLKMVVRSVAARAALGLRRQTFFVSYGGWDHHDEVIDAQARMLDVVSRCLTCFYAALEEVGSQNQVTLFTASDFGRTLTSNGNGSDHAWGGNHFVLGGAVNGGLVYGAYPDLTLTGPSIVTSRGVTLPALSVDEYFADMALWLGVPPGSLSSVLPRIGNFYTPSGTRPVGFMKP</sequence>
<protein>
    <recommendedName>
        <fullName evidence="3">Tat pathway signal protein</fullName>
    </recommendedName>
</protein>